<evidence type="ECO:0000313" key="3">
    <source>
        <dbReference type="Proteomes" id="UP001059209"/>
    </source>
</evidence>
<dbReference type="InterPro" id="IPR011041">
    <property type="entry name" value="Quinoprot_gluc/sorb_DH_b-prop"/>
</dbReference>
<dbReference type="PANTHER" id="PTHR19328:SF75">
    <property type="entry name" value="ALDOSE SUGAR DEHYDROGENASE YLII"/>
    <property type="match status" value="1"/>
</dbReference>
<evidence type="ECO:0000259" key="1">
    <source>
        <dbReference type="Pfam" id="PF07995"/>
    </source>
</evidence>
<accession>A0ABY5Y520</accession>
<organism evidence="2 3">
    <name type="scientific">Maribacter litopenaei</name>
    <dbReference type="NCBI Taxonomy" id="2976127"/>
    <lineage>
        <taxon>Bacteria</taxon>
        <taxon>Pseudomonadati</taxon>
        <taxon>Bacteroidota</taxon>
        <taxon>Flavobacteriia</taxon>
        <taxon>Flavobacteriales</taxon>
        <taxon>Flavobacteriaceae</taxon>
        <taxon>Maribacter</taxon>
    </lineage>
</organism>
<proteinExistence type="predicted"/>
<protein>
    <submittedName>
        <fullName evidence="2">PQQ-dependent sugar dehydrogenase</fullName>
    </submittedName>
</protein>
<keyword evidence="3" id="KW-1185">Reference proteome</keyword>
<evidence type="ECO:0000313" key="2">
    <source>
        <dbReference type="EMBL" id="UWX53974.1"/>
    </source>
</evidence>
<dbReference type="Gene3D" id="2.120.10.30">
    <property type="entry name" value="TolB, C-terminal domain"/>
    <property type="match status" value="1"/>
</dbReference>
<dbReference type="RefSeq" id="WP_260571542.1">
    <property type="nucleotide sequence ID" value="NZ_CP104205.1"/>
</dbReference>
<sequence length="137" mass="15001">MGQGEKEEINIIESGGNYGWNILEGTSCYNAQNCEETGIIAPVFEYGHDNNDKSVTGGYVYRGALNPTLSGYYIYGDFISGRIWALDNVSGATVANELLFETGLNIASFGTDESNEIYICSFDGNIYKLVPQEENLP</sequence>
<dbReference type="Pfam" id="PF07995">
    <property type="entry name" value="GSDH"/>
    <property type="match status" value="1"/>
</dbReference>
<dbReference type="InterPro" id="IPR011042">
    <property type="entry name" value="6-blade_b-propeller_TolB-like"/>
</dbReference>
<feature type="domain" description="Glucose/Sorbosone dehydrogenase" evidence="1">
    <location>
        <begin position="1"/>
        <end position="121"/>
    </location>
</feature>
<dbReference type="InterPro" id="IPR012938">
    <property type="entry name" value="Glc/Sorbosone_DH"/>
</dbReference>
<dbReference type="SUPFAM" id="SSF50952">
    <property type="entry name" value="Soluble quinoprotein glucose dehydrogenase"/>
    <property type="match status" value="1"/>
</dbReference>
<gene>
    <name evidence="2" type="ORF">NYZ99_12905</name>
</gene>
<reference evidence="2" key="1">
    <citation type="submission" date="2022-09" db="EMBL/GenBank/DDBJ databases">
        <title>Maribacter litopenaei sp. nov., isolated from the intestinal tract of the Pacific White Shrimp, Litopenaeus vannamei.</title>
        <authorList>
            <person name="Kim S.Y."/>
            <person name="Hwang C.Y."/>
        </authorList>
    </citation>
    <scope>NUCLEOTIDE SEQUENCE</scope>
    <source>
        <strain evidence="2">HL-LV01</strain>
    </source>
</reference>
<dbReference type="PANTHER" id="PTHR19328">
    <property type="entry name" value="HEDGEHOG-INTERACTING PROTEIN"/>
    <property type="match status" value="1"/>
</dbReference>
<name>A0ABY5Y520_9FLAO</name>
<dbReference type="EMBL" id="CP104205">
    <property type="protein sequence ID" value="UWX53974.1"/>
    <property type="molecule type" value="Genomic_DNA"/>
</dbReference>
<dbReference type="Proteomes" id="UP001059209">
    <property type="component" value="Chromosome"/>
</dbReference>